<evidence type="ECO:0000313" key="3">
    <source>
        <dbReference type="Proteomes" id="UP000614047"/>
    </source>
</evidence>
<feature type="compositionally biased region" description="Basic and acidic residues" evidence="1">
    <location>
        <begin position="1"/>
        <end position="20"/>
    </location>
</feature>
<comment type="caution">
    <text evidence="2">The sequence shown here is derived from an EMBL/GenBank/DDBJ whole genome shotgun (WGS) entry which is preliminary data.</text>
</comment>
<sequence length="45" mass="4895">MGRHGSDGDKRDGSRDRDKQGTFVDPFKGDKGKGGKDKSKDDKGK</sequence>
<feature type="compositionally biased region" description="Basic and acidic residues" evidence="1">
    <location>
        <begin position="27"/>
        <end position="45"/>
    </location>
</feature>
<reference evidence="2" key="1">
    <citation type="submission" date="2020-11" db="EMBL/GenBank/DDBJ databases">
        <title>Sequencing the genomes of 1000 actinobacteria strains.</title>
        <authorList>
            <person name="Klenk H.-P."/>
        </authorList>
    </citation>
    <scope>NUCLEOTIDE SEQUENCE</scope>
    <source>
        <strain evidence="2">DSM 43175</strain>
    </source>
</reference>
<organism evidence="2 3">
    <name type="scientific">Actinomadura viridis</name>
    <dbReference type="NCBI Taxonomy" id="58110"/>
    <lineage>
        <taxon>Bacteria</taxon>
        <taxon>Bacillati</taxon>
        <taxon>Actinomycetota</taxon>
        <taxon>Actinomycetes</taxon>
        <taxon>Streptosporangiales</taxon>
        <taxon>Thermomonosporaceae</taxon>
        <taxon>Actinomadura</taxon>
    </lineage>
</organism>
<feature type="region of interest" description="Disordered" evidence="1">
    <location>
        <begin position="1"/>
        <end position="45"/>
    </location>
</feature>
<gene>
    <name evidence="2" type="ORF">IW256_004750</name>
</gene>
<name>A0A931DJM4_9ACTN</name>
<protein>
    <submittedName>
        <fullName evidence="2">Uncharacterized protein</fullName>
    </submittedName>
</protein>
<dbReference type="EMBL" id="JADOUA010000001">
    <property type="protein sequence ID" value="MBG6090637.1"/>
    <property type="molecule type" value="Genomic_DNA"/>
</dbReference>
<accession>A0A931DJM4</accession>
<dbReference type="Proteomes" id="UP000614047">
    <property type="component" value="Unassembled WGS sequence"/>
</dbReference>
<dbReference type="AlphaFoldDB" id="A0A931DJM4"/>
<evidence type="ECO:0000256" key="1">
    <source>
        <dbReference type="SAM" id="MobiDB-lite"/>
    </source>
</evidence>
<evidence type="ECO:0000313" key="2">
    <source>
        <dbReference type="EMBL" id="MBG6090637.1"/>
    </source>
</evidence>
<keyword evidence="3" id="KW-1185">Reference proteome</keyword>
<proteinExistence type="predicted"/>
<dbReference type="RefSeq" id="WP_197013075.1">
    <property type="nucleotide sequence ID" value="NZ_BAABES010000011.1"/>
</dbReference>